<dbReference type="InterPro" id="IPR039561">
    <property type="entry name" value="Peptidase_M15C"/>
</dbReference>
<dbReference type="SUPFAM" id="SSF55166">
    <property type="entry name" value="Hedgehog/DD-peptidase"/>
    <property type="match status" value="1"/>
</dbReference>
<name>A0A6P0HHR9_9ACTN</name>
<keyword evidence="5" id="KW-1185">Reference proteome</keyword>
<organism evidence="4 5">
    <name type="scientific">Nocardioides zeae</name>
    <dbReference type="NCBI Taxonomy" id="1457234"/>
    <lineage>
        <taxon>Bacteria</taxon>
        <taxon>Bacillati</taxon>
        <taxon>Actinomycetota</taxon>
        <taxon>Actinomycetes</taxon>
        <taxon>Propionibacteriales</taxon>
        <taxon>Nocardioidaceae</taxon>
        <taxon>Nocardioides</taxon>
    </lineage>
</organism>
<dbReference type="Proteomes" id="UP000468687">
    <property type="component" value="Unassembled WGS sequence"/>
</dbReference>
<proteinExistence type="predicted"/>
<reference evidence="4 5" key="1">
    <citation type="journal article" date="2014" name="Int. J. Syst. Evol. Microbiol.">
        <title>Nocardioides zeae sp. nov., isolated from the stem of Zea mays.</title>
        <authorList>
            <person name="Glaeser S.P."/>
            <person name="McInroy J.A."/>
            <person name="Busse H.J."/>
            <person name="Kampfer P."/>
        </authorList>
    </citation>
    <scope>NUCLEOTIDE SEQUENCE [LARGE SCALE GENOMIC DNA]</scope>
    <source>
        <strain evidence="4 5">JCM 30728</strain>
    </source>
</reference>
<dbReference type="Gene3D" id="3.30.1380.10">
    <property type="match status" value="1"/>
</dbReference>
<accession>A0A6P0HHR9</accession>
<evidence type="ECO:0000256" key="1">
    <source>
        <dbReference type="SAM" id="MobiDB-lite"/>
    </source>
</evidence>
<evidence type="ECO:0000313" key="5">
    <source>
        <dbReference type="Proteomes" id="UP000468687"/>
    </source>
</evidence>
<keyword evidence="2" id="KW-0732">Signal</keyword>
<comment type="caution">
    <text evidence="4">The sequence shown here is derived from an EMBL/GenBank/DDBJ whole genome shotgun (WGS) entry which is preliminary data.</text>
</comment>
<dbReference type="RefSeq" id="WP_163771700.1">
    <property type="nucleotide sequence ID" value="NZ_JAAGXA010000004.1"/>
</dbReference>
<feature type="chain" id="PRO_5038423974" evidence="2">
    <location>
        <begin position="21"/>
        <end position="406"/>
    </location>
</feature>
<dbReference type="GO" id="GO:0008233">
    <property type="term" value="F:peptidase activity"/>
    <property type="evidence" value="ECO:0007669"/>
    <property type="project" value="InterPro"/>
</dbReference>
<dbReference type="InterPro" id="IPR009045">
    <property type="entry name" value="Zn_M74/Hedgehog-like"/>
</dbReference>
<dbReference type="AlphaFoldDB" id="A0A6P0HHR9"/>
<sequence>MQRTRRAAAAAALAVTVVLAGCTAEPVEDEVEGAAADTTTEPAAPAQGGIAADDPRIEQMAEHATDAPGELTEPLLGADMLISSTDELDDETIAAIRDLPGVEAAEPIGLAQIPVQDQVLTVAAVDPATYRRFTPAESAQLLDVWTRVAAGEIAVPSDVGETLRDDEGYLRLGNEDGAPDLHVGALAPQVTRVQGVVNKSWGESLGIPGDNALLIATGSASPQEVRPALQELAGDGASVQVLGPDLDISVQQTAVLTGGSVAAEVGTFNYQVLSGGRIAPDPAWVEENIRTQQVPILGTVTCHKVMLPQLEAALREIVERGLADKINPDEYGGCYYPRFIANTTQPSLHSFGIALDLNVPGNGRGTVGEIDRSVVQIFKKWGFAWGGDWGWTDPMHFEMSQLVEAR</sequence>
<feature type="region of interest" description="Disordered" evidence="1">
    <location>
        <begin position="29"/>
        <end position="51"/>
    </location>
</feature>
<dbReference type="Pfam" id="PF13539">
    <property type="entry name" value="Peptidase_M15_4"/>
    <property type="match status" value="1"/>
</dbReference>
<gene>
    <name evidence="4" type="ORF">G3T38_08080</name>
</gene>
<evidence type="ECO:0000256" key="2">
    <source>
        <dbReference type="SAM" id="SignalP"/>
    </source>
</evidence>
<dbReference type="PROSITE" id="PS51257">
    <property type="entry name" value="PROKAR_LIPOPROTEIN"/>
    <property type="match status" value="1"/>
</dbReference>
<feature type="signal peptide" evidence="2">
    <location>
        <begin position="1"/>
        <end position="20"/>
    </location>
</feature>
<evidence type="ECO:0000259" key="3">
    <source>
        <dbReference type="Pfam" id="PF13539"/>
    </source>
</evidence>
<feature type="domain" description="Peptidase M15C" evidence="3">
    <location>
        <begin position="342"/>
        <end position="399"/>
    </location>
</feature>
<dbReference type="EMBL" id="JAAGXA010000004">
    <property type="protein sequence ID" value="NEN78232.1"/>
    <property type="molecule type" value="Genomic_DNA"/>
</dbReference>
<evidence type="ECO:0000313" key="4">
    <source>
        <dbReference type="EMBL" id="NEN78232.1"/>
    </source>
</evidence>
<protein>
    <submittedName>
        <fullName evidence="4">M15 family metallopeptidase</fullName>
    </submittedName>
</protein>
<feature type="compositionally biased region" description="Low complexity" evidence="1">
    <location>
        <begin position="34"/>
        <end position="46"/>
    </location>
</feature>